<feature type="domain" description="CCHC-type" evidence="3">
    <location>
        <begin position="1374"/>
        <end position="1387"/>
    </location>
</feature>
<evidence type="ECO:0000313" key="5">
    <source>
        <dbReference type="Proteomes" id="UP000789706"/>
    </source>
</evidence>
<dbReference type="GO" id="GO:0003676">
    <property type="term" value="F:nucleic acid binding"/>
    <property type="evidence" value="ECO:0007669"/>
    <property type="project" value="InterPro"/>
</dbReference>
<evidence type="ECO:0000259" key="3">
    <source>
        <dbReference type="PROSITE" id="PS50158"/>
    </source>
</evidence>
<evidence type="ECO:0000256" key="1">
    <source>
        <dbReference type="PROSITE-ProRule" id="PRU00047"/>
    </source>
</evidence>
<feature type="compositionally biased region" description="Polar residues" evidence="2">
    <location>
        <begin position="771"/>
        <end position="800"/>
    </location>
</feature>
<feature type="compositionally biased region" description="Polar residues" evidence="2">
    <location>
        <begin position="1007"/>
        <end position="1027"/>
    </location>
</feature>
<feature type="region of interest" description="Disordered" evidence="2">
    <location>
        <begin position="1415"/>
        <end position="1616"/>
    </location>
</feature>
<feature type="compositionally biased region" description="Polar residues" evidence="2">
    <location>
        <begin position="923"/>
        <end position="934"/>
    </location>
</feature>
<dbReference type="Pfam" id="PF00098">
    <property type="entry name" value="zf-CCHC"/>
    <property type="match status" value="1"/>
</dbReference>
<feature type="compositionally biased region" description="Polar residues" evidence="2">
    <location>
        <begin position="472"/>
        <end position="495"/>
    </location>
</feature>
<dbReference type="EMBL" id="CAJVPK010000093">
    <property type="protein sequence ID" value="CAG8447262.1"/>
    <property type="molecule type" value="Genomic_DNA"/>
</dbReference>
<feature type="compositionally biased region" description="Polar residues" evidence="2">
    <location>
        <begin position="699"/>
        <end position="727"/>
    </location>
</feature>
<reference evidence="4" key="1">
    <citation type="submission" date="2021-06" db="EMBL/GenBank/DDBJ databases">
        <authorList>
            <person name="Kallberg Y."/>
            <person name="Tangrot J."/>
            <person name="Rosling A."/>
        </authorList>
    </citation>
    <scope>NUCLEOTIDE SEQUENCE</scope>
    <source>
        <strain evidence="4">AZ414A</strain>
    </source>
</reference>
<gene>
    <name evidence="4" type="ORF">DEBURN_LOCUS1881</name>
</gene>
<feature type="compositionally biased region" description="Basic and acidic residues" evidence="2">
    <location>
        <begin position="1546"/>
        <end position="1581"/>
    </location>
</feature>
<feature type="compositionally biased region" description="Polar residues" evidence="2">
    <location>
        <begin position="822"/>
        <end position="835"/>
    </location>
</feature>
<feature type="compositionally biased region" description="Polar residues" evidence="2">
    <location>
        <begin position="380"/>
        <end position="399"/>
    </location>
</feature>
<feature type="compositionally biased region" description="Polar residues" evidence="2">
    <location>
        <begin position="248"/>
        <end position="299"/>
    </location>
</feature>
<organism evidence="4 5">
    <name type="scientific">Diversispora eburnea</name>
    <dbReference type="NCBI Taxonomy" id="1213867"/>
    <lineage>
        <taxon>Eukaryota</taxon>
        <taxon>Fungi</taxon>
        <taxon>Fungi incertae sedis</taxon>
        <taxon>Mucoromycota</taxon>
        <taxon>Glomeromycotina</taxon>
        <taxon>Glomeromycetes</taxon>
        <taxon>Diversisporales</taxon>
        <taxon>Diversisporaceae</taxon>
        <taxon>Diversispora</taxon>
    </lineage>
</organism>
<feature type="compositionally biased region" description="Polar residues" evidence="2">
    <location>
        <begin position="1077"/>
        <end position="1102"/>
    </location>
</feature>
<feature type="compositionally biased region" description="Polar residues" evidence="2">
    <location>
        <begin position="851"/>
        <end position="879"/>
    </location>
</feature>
<feature type="compositionally biased region" description="Low complexity" evidence="2">
    <location>
        <begin position="563"/>
        <end position="577"/>
    </location>
</feature>
<feature type="compositionally biased region" description="Basic and acidic residues" evidence="2">
    <location>
        <begin position="219"/>
        <end position="247"/>
    </location>
</feature>
<feature type="region of interest" description="Disordered" evidence="2">
    <location>
        <begin position="1069"/>
        <end position="1152"/>
    </location>
</feature>
<protein>
    <submittedName>
        <fullName evidence="4">8315_t:CDS:1</fullName>
    </submittedName>
</protein>
<keyword evidence="1" id="KW-0479">Metal-binding</keyword>
<feature type="compositionally biased region" description="Basic and acidic residues" evidence="2">
    <location>
        <begin position="1105"/>
        <end position="1145"/>
    </location>
</feature>
<feature type="compositionally biased region" description="Basic and acidic residues" evidence="2">
    <location>
        <begin position="75"/>
        <end position="85"/>
    </location>
</feature>
<accession>A0A9N8VBH4</accession>
<evidence type="ECO:0000256" key="2">
    <source>
        <dbReference type="SAM" id="MobiDB-lite"/>
    </source>
</evidence>
<feature type="region of interest" description="Disordered" evidence="2">
    <location>
        <begin position="1231"/>
        <end position="1253"/>
    </location>
</feature>
<keyword evidence="1" id="KW-0862">Zinc</keyword>
<comment type="caution">
    <text evidence="4">The sequence shown here is derived from an EMBL/GenBank/DDBJ whole genome shotgun (WGS) entry which is preliminary data.</text>
</comment>
<feature type="compositionally biased region" description="Basic and acidic residues" evidence="2">
    <location>
        <begin position="1498"/>
        <end position="1513"/>
    </location>
</feature>
<dbReference type="Gene3D" id="4.10.60.10">
    <property type="entry name" value="Zinc finger, CCHC-type"/>
    <property type="match status" value="2"/>
</dbReference>
<name>A0A9N8VBH4_9GLOM</name>
<feature type="domain" description="CCHC-type" evidence="3">
    <location>
        <begin position="1184"/>
        <end position="1198"/>
    </location>
</feature>
<keyword evidence="1" id="KW-0863">Zinc-finger</keyword>
<feature type="compositionally biased region" description="Basic and acidic residues" evidence="2">
    <location>
        <begin position="969"/>
        <end position="988"/>
    </location>
</feature>
<dbReference type="PROSITE" id="PS50158">
    <property type="entry name" value="ZF_CCHC"/>
    <property type="match status" value="3"/>
</dbReference>
<dbReference type="InterPro" id="IPR001878">
    <property type="entry name" value="Znf_CCHC"/>
</dbReference>
<evidence type="ECO:0000313" key="4">
    <source>
        <dbReference type="EMBL" id="CAG8447262.1"/>
    </source>
</evidence>
<feature type="compositionally biased region" description="Polar residues" evidence="2">
    <location>
        <begin position="1599"/>
        <end position="1616"/>
    </location>
</feature>
<feature type="compositionally biased region" description="Polar residues" evidence="2">
    <location>
        <begin position="578"/>
        <end position="590"/>
    </location>
</feature>
<feature type="region of interest" description="Disordered" evidence="2">
    <location>
        <begin position="200"/>
        <end position="358"/>
    </location>
</feature>
<dbReference type="Proteomes" id="UP000789706">
    <property type="component" value="Unassembled WGS sequence"/>
</dbReference>
<feature type="compositionally biased region" description="Basic and acidic residues" evidence="2">
    <location>
        <begin position="1521"/>
        <end position="1537"/>
    </location>
</feature>
<feature type="compositionally biased region" description="Polar residues" evidence="2">
    <location>
        <begin position="670"/>
        <end position="683"/>
    </location>
</feature>
<feature type="compositionally biased region" description="Basic and acidic residues" evidence="2">
    <location>
        <begin position="322"/>
        <end position="334"/>
    </location>
</feature>
<sequence length="1616" mass="184512">MEEGWGIASNVDYENSWPIEKTTLPPREQPIRKQPPWEQPPKEQPIREQPPWEQPPKEQPIREQPPWEQPIREQSLWEKPPKEQPIDDDESNVGLQEVIHNSFATRKIEKKLIEPSSKDSDLQWALKEDRLDDAQFVLSSPEPTISSVSRKGTADKATQTNINEINELNNVLTPLKPESFAVARKYLLEFGLILKGKNEQSISKVQDPSSPKQLWNQKDAQREMSVDNNKKGEAFLRSREVSSDSTRKQGLQQNTLRNWNAPSDKNFFNQEPWQNQDIKSKSPSYNNQSRDITFTNKPTDSCDASVLPTENPLISEPWWDNDQIRNKEARDTHRASSPGIKSDHVHPQERSFAKDSISNRALSENSLNNVSWDRKQNLNPSISSVLPQKSEQWDSNPPNDSIAREPSPEQWWNQQNSNAKSQEPRGAPTSKPPNKQAVMPDSWDSSVLPQKTEQWDSNPPKDSFTRERSSEPWLNQQNSKSQEPPTITTPPSNNVEFPVVTNKPIVKPDSWDSPVLPQTTMVPWNSNLPKDSLAREHSSEPWLDQQNLNAKSQELLGAPTIRNSSKPPSNVNNVESSIVTTKPVVNSDSWDSPVLPLKAEPWVANPQKDSIARERSSEPRWNQQNSNAKSQEPLGANSSKPPSNNVYNVESPIVTNKPIVKPDSWDSPVLPQTTMVPWNSNLPKDSLARERSSEPWFDQRNSNAKSQESLGAPAITNSLKPPSNNVESPIVTKKPVVNSDSWDSPVLPLKAEPWVTNPQKDSIARERSSEPRWNQQNSNAKSQEPLGANSSKPPSNNVYNVESPIVTNKPIVKPDSWDSPVLPQTTMVPWNSNLPKDSLARERSSEPWFDQRNSNAKSQESLGAPAITNSLKPPSNNVDSPFITKKPVVNSDSWDSPVLPLTTEQWDTNPPKDSIARERSSELRWNQQNSNAKSQEPLRANSKPPSNNVYNVESRIVTSKPVVNSDSWDSQKTESRNLARERFPDKRITSSSRVSENSLSREPRWGQHNSNAKSQVQPQIVSTNKQTNRQDSRESSSIPPPNSDSWNSNPTASAGTDSWLQQKELIEKELRGEIPRNNISATSTPSNKEVLKSTSEVFSNVEPQAAREPEPWETSTYKKSEELEPWEIDNRDNRNNRNKNNKPDYFENNIKTDYYGNSKNRYDYSGNRSRSVSTDELMRRGINCYKCKSYGHRASDCPGQNVQNVDNNYGEKRSGRGGACYECGSSEHMVSKCPLKSHPKPSPFTDPTPSGMSPEKIWDNILKAERENEPDDFRHWIEEFAKAMPDETFQSIERKLRKCESAGRIIALKREEIPSYKCLVDLKGNTGKKYVAQIILSTSVRLPRTAGTKASSEEENFRWLADAGFMVDDPTPFCTNCKQKGHYTRDCIEPKNQVERTTLPCQHCGSFEHMTKYCTNRSNNSNNNTNRNDVRYSSNSYDNRDDSLINNNEFEDRSRRNGYRGDKEAYRDSNGYEQIRDTYNNNYSRKKDDGQNYNNYSRKNDESYNYTRKKDDGQNYNNYSRKNDESYNYTRKNDDGRGSYNNFDTNWEHPRGEYQRNKEPYSSRNEKERRYDTQDNGRRYNETANENVWNNSVEESRGRSTQTKEVSSSSRPNLDN</sequence>
<proteinExistence type="predicted"/>
<feature type="compositionally biased region" description="Basic and acidic residues" evidence="2">
    <location>
        <begin position="1450"/>
        <end position="1467"/>
    </location>
</feature>
<feature type="domain" description="CCHC-type" evidence="3">
    <location>
        <begin position="1220"/>
        <end position="1234"/>
    </location>
</feature>
<feature type="region of interest" description="Disordered" evidence="2">
    <location>
        <begin position="380"/>
        <end position="1057"/>
    </location>
</feature>
<feature type="compositionally biased region" description="Basic and acidic residues" evidence="2">
    <location>
        <begin position="341"/>
        <end position="353"/>
    </location>
</feature>
<keyword evidence="5" id="KW-1185">Reference proteome</keyword>
<feature type="compositionally biased region" description="Polar residues" evidence="2">
    <location>
        <begin position="516"/>
        <end position="529"/>
    </location>
</feature>
<feature type="compositionally biased region" description="Polar residues" evidence="2">
    <location>
        <begin position="443"/>
        <end position="457"/>
    </location>
</feature>
<feature type="compositionally biased region" description="Polar residues" evidence="2">
    <location>
        <begin position="619"/>
        <end position="648"/>
    </location>
</feature>
<feature type="compositionally biased region" description="Polar residues" evidence="2">
    <location>
        <begin position="410"/>
        <end position="421"/>
    </location>
</feature>
<feature type="compositionally biased region" description="Low complexity" evidence="2">
    <location>
        <begin position="1415"/>
        <end position="1437"/>
    </location>
</feature>
<feature type="compositionally biased region" description="Polar residues" evidence="2">
    <location>
        <begin position="200"/>
        <end position="218"/>
    </location>
</feature>
<dbReference type="GO" id="GO:0008270">
    <property type="term" value="F:zinc ion binding"/>
    <property type="evidence" value="ECO:0007669"/>
    <property type="project" value="UniProtKB-KW"/>
</dbReference>
<dbReference type="SUPFAM" id="SSF57756">
    <property type="entry name" value="Retrovirus zinc finger-like domains"/>
    <property type="match status" value="2"/>
</dbReference>
<dbReference type="InterPro" id="IPR036875">
    <property type="entry name" value="Znf_CCHC_sf"/>
</dbReference>
<feature type="region of interest" description="Disordered" evidence="2">
    <location>
        <begin position="1"/>
        <end position="97"/>
    </location>
</feature>
<dbReference type="SMART" id="SM00343">
    <property type="entry name" value="ZnF_C2HC"/>
    <property type="match status" value="4"/>
</dbReference>
<dbReference type="OrthoDB" id="2391219at2759"/>